<evidence type="ECO:0000313" key="1">
    <source>
        <dbReference type="EMBL" id="KXT71085.1"/>
    </source>
</evidence>
<dbReference type="SUPFAM" id="SSF52777">
    <property type="entry name" value="CoA-dependent acyltransferases"/>
    <property type="match status" value="1"/>
</dbReference>
<dbReference type="Proteomes" id="UP000071927">
    <property type="component" value="Unassembled WGS sequence"/>
</dbReference>
<sequence>MFEQLKQTANQLGRMRKEHLINQSGSTADDRLDKIRSGQSYLYMSQGMDSEVFEVRFKERVSGSDLTEAIRYALMRFPYINTRLIELDGDFYIVQNPVAMVAHPTKKLGKLGSIRINEHLVEVTYHKNSAYFAFHHALCDGRGVKPFIETVIYYYCQRFYHSNAQAEGIRLKDTPLLPNETADAFWEFYDYDDSKDFPTFSRDAYEIPESKPNDDINDYRFEITIPQSDYMAVAKANNATPVILLSYAISQTIAKLFPDFDKPINANIATDMRAALGYENTFKNTVKSMILPYTKDDTSKTFKEIATNYRTYLNQQKDIDFCKKEANGIIGLYNKLDEAPSFEEKQKLLAFMENIHLNTYTISYIGQFILNENEQYIDSIHLYSAGTIGLSINMICASGKFTIDVKQNFPEDTYVKPFLETLAELGITNAQVSDSIPFTTPKDGLRNRK</sequence>
<organism evidence="2 4">
    <name type="scientific">Streptococcus gallolyticus</name>
    <dbReference type="NCBI Taxonomy" id="315405"/>
    <lineage>
        <taxon>Bacteria</taxon>
        <taxon>Bacillati</taxon>
        <taxon>Bacillota</taxon>
        <taxon>Bacilli</taxon>
        <taxon>Lactobacillales</taxon>
        <taxon>Streptococcaceae</taxon>
        <taxon>Streptococcus</taxon>
    </lineage>
</organism>
<evidence type="ECO:0008006" key="5">
    <source>
        <dbReference type="Google" id="ProtNLM"/>
    </source>
</evidence>
<evidence type="ECO:0000313" key="4">
    <source>
        <dbReference type="Proteomes" id="UP000071927"/>
    </source>
</evidence>
<dbReference type="Proteomes" id="UP000070198">
    <property type="component" value="Unassembled WGS sequence"/>
</dbReference>
<reference evidence="3 4" key="1">
    <citation type="submission" date="2016-01" db="EMBL/GenBank/DDBJ databases">
        <title>Highly variable Streptococcus oralis are common among viridans streptococci isolated from primates.</title>
        <authorList>
            <person name="Denapaite D."/>
            <person name="Rieger M."/>
            <person name="Koendgen S."/>
            <person name="Brueckner R."/>
            <person name="Ochigava I."/>
            <person name="Kappeler P."/>
            <person name="Maetz-Rensing K."/>
            <person name="Leendertz F."/>
            <person name="Hakenbeck R."/>
        </authorList>
    </citation>
    <scope>NUCLEOTIDE SEQUENCE [LARGE SCALE GENOMIC DNA]</scope>
    <source>
        <strain evidence="1 3">DD02</strain>
        <strain evidence="2 4">DD03</strain>
    </source>
</reference>
<proteinExistence type="predicted"/>
<dbReference type="RefSeq" id="WP_061458487.1">
    <property type="nucleotide sequence ID" value="NZ_KQ968746.1"/>
</dbReference>
<accession>A0A139R0V0</accession>
<name>A0A139R0V0_9STRE</name>
<gene>
    <name evidence="1" type="ORF">SGADD02_00852</name>
    <name evidence="2" type="ORF">SGADD03_01165</name>
</gene>
<dbReference type="EMBL" id="LQXV01000214">
    <property type="protein sequence ID" value="KXU08442.1"/>
    <property type="molecule type" value="Genomic_DNA"/>
</dbReference>
<dbReference type="AlphaFoldDB" id="A0A139R0V0"/>
<dbReference type="PATRIC" id="fig|315405.11.peg.994"/>
<dbReference type="EMBL" id="LQOF01000156">
    <property type="protein sequence ID" value="KXT71085.1"/>
    <property type="molecule type" value="Genomic_DNA"/>
</dbReference>
<evidence type="ECO:0000313" key="2">
    <source>
        <dbReference type="EMBL" id="KXU08442.1"/>
    </source>
</evidence>
<protein>
    <recommendedName>
        <fullName evidence="5">Condensation domain-containing protein</fullName>
    </recommendedName>
</protein>
<comment type="caution">
    <text evidence="2">The sequence shown here is derived from an EMBL/GenBank/DDBJ whole genome shotgun (WGS) entry which is preliminary data.</text>
</comment>
<evidence type="ECO:0000313" key="3">
    <source>
        <dbReference type="Proteomes" id="UP000070198"/>
    </source>
</evidence>